<dbReference type="AlphaFoldDB" id="A0A645BXW4"/>
<evidence type="ECO:0000313" key="1">
    <source>
        <dbReference type="EMBL" id="MPM66554.1"/>
    </source>
</evidence>
<reference evidence="1" key="1">
    <citation type="submission" date="2019-08" db="EMBL/GenBank/DDBJ databases">
        <authorList>
            <person name="Kucharzyk K."/>
            <person name="Murdoch R.W."/>
            <person name="Higgins S."/>
            <person name="Loffler F."/>
        </authorList>
    </citation>
    <scope>NUCLEOTIDE SEQUENCE</scope>
</reference>
<gene>
    <name evidence="1" type="ORF">SDC9_113463</name>
</gene>
<accession>A0A645BXW4</accession>
<comment type="caution">
    <text evidence="1">The sequence shown here is derived from an EMBL/GenBank/DDBJ whole genome shotgun (WGS) entry which is preliminary data.</text>
</comment>
<proteinExistence type="predicted"/>
<protein>
    <submittedName>
        <fullName evidence="1">Uncharacterized protein</fullName>
    </submittedName>
</protein>
<sequence length="129" mass="15044">MDNCLRDTDLQVKSGEEYKAQIDMVILDILEKSETLVFANVVKKAGVTPYIISQYPELRSYILDRMKYEKEVYQMNKKIEKAATNLAKANKTITFLSIINRCKFDLDKVYHDEFIKNKIRTVIAQSIKN</sequence>
<name>A0A645BXW4_9ZZZZ</name>
<dbReference type="EMBL" id="VSSQ01021157">
    <property type="protein sequence ID" value="MPM66554.1"/>
    <property type="molecule type" value="Genomic_DNA"/>
</dbReference>
<organism evidence="1">
    <name type="scientific">bioreactor metagenome</name>
    <dbReference type="NCBI Taxonomy" id="1076179"/>
    <lineage>
        <taxon>unclassified sequences</taxon>
        <taxon>metagenomes</taxon>
        <taxon>ecological metagenomes</taxon>
    </lineage>
</organism>